<accession>A0A9P4HKU9</accession>
<dbReference type="OrthoDB" id="1001765at2759"/>
<evidence type="ECO:0008006" key="4">
    <source>
        <dbReference type="Google" id="ProtNLM"/>
    </source>
</evidence>
<evidence type="ECO:0000313" key="2">
    <source>
        <dbReference type="EMBL" id="KAF2035032.1"/>
    </source>
</evidence>
<dbReference type="CDD" id="cd00657">
    <property type="entry name" value="Ferritin_like"/>
    <property type="match status" value="1"/>
</dbReference>
<dbReference type="PANTHER" id="PTHR38705:SF1">
    <property type="entry name" value="PROTEIN RDS1"/>
    <property type="match status" value="1"/>
</dbReference>
<reference evidence="2" key="1">
    <citation type="journal article" date="2020" name="Stud. Mycol.">
        <title>101 Dothideomycetes genomes: a test case for predicting lifestyles and emergence of pathogens.</title>
        <authorList>
            <person name="Haridas S."/>
            <person name="Albert R."/>
            <person name="Binder M."/>
            <person name="Bloem J."/>
            <person name="Labutti K."/>
            <person name="Salamov A."/>
            <person name="Andreopoulos B."/>
            <person name="Baker S."/>
            <person name="Barry K."/>
            <person name="Bills G."/>
            <person name="Bluhm B."/>
            <person name="Cannon C."/>
            <person name="Castanera R."/>
            <person name="Culley D."/>
            <person name="Daum C."/>
            <person name="Ezra D."/>
            <person name="Gonzalez J."/>
            <person name="Henrissat B."/>
            <person name="Kuo A."/>
            <person name="Liang C."/>
            <person name="Lipzen A."/>
            <person name="Lutzoni F."/>
            <person name="Magnuson J."/>
            <person name="Mondo S."/>
            <person name="Nolan M."/>
            <person name="Ohm R."/>
            <person name="Pangilinan J."/>
            <person name="Park H.-J."/>
            <person name="Ramirez L."/>
            <person name="Alfaro M."/>
            <person name="Sun H."/>
            <person name="Tritt A."/>
            <person name="Yoshinaga Y."/>
            <person name="Zwiers L.-H."/>
            <person name="Turgeon B."/>
            <person name="Goodwin S."/>
            <person name="Spatafora J."/>
            <person name="Crous P."/>
            <person name="Grigoriev I."/>
        </authorList>
    </citation>
    <scope>NUCLEOTIDE SEQUENCE</scope>
    <source>
        <strain evidence="2">CBS 110217</strain>
    </source>
</reference>
<evidence type="ECO:0000256" key="1">
    <source>
        <dbReference type="SAM" id="SignalP"/>
    </source>
</evidence>
<gene>
    <name evidence="2" type="ORF">EK21DRAFT_55605</name>
</gene>
<name>A0A9P4HKU9_9PLEO</name>
<organism evidence="2 3">
    <name type="scientific">Setomelanomma holmii</name>
    <dbReference type="NCBI Taxonomy" id="210430"/>
    <lineage>
        <taxon>Eukaryota</taxon>
        <taxon>Fungi</taxon>
        <taxon>Dikarya</taxon>
        <taxon>Ascomycota</taxon>
        <taxon>Pezizomycotina</taxon>
        <taxon>Dothideomycetes</taxon>
        <taxon>Pleosporomycetidae</taxon>
        <taxon>Pleosporales</taxon>
        <taxon>Pleosporineae</taxon>
        <taxon>Phaeosphaeriaceae</taxon>
        <taxon>Setomelanomma</taxon>
    </lineage>
</organism>
<keyword evidence="1" id="KW-0732">Signal</keyword>
<dbReference type="Gene3D" id="1.20.1260.10">
    <property type="match status" value="1"/>
</dbReference>
<evidence type="ECO:0000313" key="3">
    <source>
        <dbReference type="Proteomes" id="UP000799777"/>
    </source>
</evidence>
<comment type="caution">
    <text evidence="2">The sequence shown here is derived from an EMBL/GenBank/DDBJ whole genome shotgun (WGS) entry which is preliminary data.</text>
</comment>
<proteinExistence type="predicted"/>
<keyword evidence="3" id="KW-1185">Reference proteome</keyword>
<dbReference type="PANTHER" id="PTHR38705">
    <property type="entry name" value="PROTEIN RDS1"/>
    <property type="match status" value="1"/>
</dbReference>
<dbReference type="InterPro" id="IPR039254">
    <property type="entry name" value="Rds1"/>
</dbReference>
<protein>
    <recommendedName>
        <fullName evidence="4">Ferritin-like domain-containing protein</fullName>
    </recommendedName>
</protein>
<dbReference type="InterPro" id="IPR009078">
    <property type="entry name" value="Ferritin-like_SF"/>
</dbReference>
<dbReference type="Proteomes" id="UP000799777">
    <property type="component" value="Unassembled WGS sequence"/>
</dbReference>
<dbReference type="InterPro" id="IPR012347">
    <property type="entry name" value="Ferritin-like"/>
</dbReference>
<dbReference type="AlphaFoldDB" id="A0A9P4HKU9"/>
<dbReference type="Pfam" id="PF13668">
    <property type="entry name" value="Ferritin_2"/>
    <property type="match status" value="1"/>
</dbReference>
<sequence>MPSVSTILMGLVALAPFAAAAPAHIVARSSAAASSTAAAAAAAAATPAAAPGGGLSDVDILNFALTAEHLESNFYSQGFAKFSMADFMALGLSATQVKSLMNVGQTEATHVTTLQSAIAGAGAKPVEACQYNFDAALASADSMVKTARVLEAVGISAYLGAAPLINSSDVLAAAGSIVTVEARHQAFIRVASGAEPVPAAFDTALQPRAVFTLAAQFIKSCPQGSNLNIQAFPAIALQNPEQATVGQNLKLADPAQPAGASFCAFVAPGGNQFTPITDGNCMVPQNLQGEVYMMITKSKAVTDSEVLAGPSVIQPS</sequence>
<dbReference type="SUPFAM" id="SSF47240">
    <property type="entry name" value="Ferritin-like"/>
    <property type="match status" value="1"/>
</dbReference>
<feature type="signal peptide" evidence="1">
    <location>
        <begin position="1"/>
        <end position="20"/>
    </location>
</feature>
<feature type="chain" id="PRO_5040434996" description="Ferritin-like domain-containing protein" evidence="1">
    <location>
        <begin position="21"/>
        <end position="316"/>
    </location>
</feature>
<dbReference type="EMBL" id="ML978159">
    <property type="protein sequence ID" value="KAF2035032.1"/>
    <property type="molecule type" value="Genomic_DNA"/>
</dbReference>